<dbReference type="EMBL" id="JADPUN010000212">
    <property type="protein sequence ID" value="MBF9131906.1"/>
    <property type="molecule type" value="Genomic_DNA"/>
</dbReference>
<keyword evidence="3" id="KW-1185">Reference proteome</keyword>
<organism evidence="2 3">
    <name type="scientific">Plantactinospora alkalitolerans</name>
    <dbReference type="NCBI Taxonomy" id="2789879"/>
    <lineage>
        <taxon>Bacteria</taxon>
        <taxon>Bacillati</taxon>
        <taxon>Actinomycetota</taxon>
        <taxon>Actinomycetes</taxon>
        <taxon>Micromonosporales</taxon>
        <taxon>Micromonosporaceae</taxon>
        <taxon>Plantactinospora</taxon>
    </lineage>
</organism>
<dbReference type="RefSeq" id="WP_196203448.1">
    <property type="nucleotide sequence ID" value="NZ_JADPUN010000212.1"/>
</dbReference>
<accession>A0ABS0H0C1</accession>
<feature type="region of interest" description="Disordered" evidence="1">
    <location>
        <begin position="1"/>
        <end position="21"/>
    </location>
</feature>
<evidence type="ECO:0000256" key="1">
    <source>
        <dbReference type="SAM" id="MobiDB-lite"/>
    </source>
</evidence>
<evidence type="ECO:0000313" key="3">
    <source>
        <dbReference type="Proteomes" id="UP000638560"/>
    </source>
</evidence>
<sequence length="253" mass="27105">MSTPPTPPTDWPGPTTTGVPSGTVLVPSGPLNLRTDGQDVSGLDIIGSVNVYAKNVVLRSSRITCTGPGFAIRTFDSATGLLIEDVEINGDGETDAAVGHADYTLRRVNIHDVINGLSLGTRTTVVDSWIHDLAQADGAHNDCLQTSGADDIVVRHNRLDAYQATTGSPMNSCLSIQATADQTVRSLLFEDNYCNGGNYTISLRPDLAAVNLVFRRNTFGRDYRYGVIARPNLPGITWGKSNVWFDTGEPVVT</sequence>
<feature type="compositionally biased region" description="Pro residues" evidence="1">
    <location>
        <begin position="1"/>
        <end position="11"/>
    </location>
</feature>
<proteinExistence type="predicted"/>
<dbReference type="SUPFAM" id="SSF51126">
    <property type="entry name" value="Pectin lyase-like"/>
    <property type="match status" value="1"/>
</dbReference>
<name>A0ABS0H0C1_9ACTN</name>
<feature type="compositionally biased region" description="Low complexity" evidence="1">
    <location>
        <begin position="12"/>
        <end position="21"/>
    </location>
</feature>
<evidence type="ECO:0000313" key="2">
    <source>
        <dbReference type="EMBL" id="MBF9131906.1"/>
    </source>
</evidence>
<gene>
    <name evidence="2" type="ORF">I0C86_23500</name>
</gene>
<evidence type="ECO:0008006" key="4">
    <source>
        <dbReference type="Google" id="ProtNLM"/>
    </source>
</evidence>
<protein>
    <recommendedName>
        <fullName evidence="4">Right handed beta helix domain-containing protein</fullName>
    </recommendedName>
</protein>
<reference evidence="2 3" key="1">
    <citation type="submission" date="2020-11" db="EMBL/GenBank/DDBJ databases">
        <title>A novel isolate from a Black sea contaminated sediment with potential to produce alkanes: Plantactinospora alkalitolerans sp. nov.</title>
        <authorList>
            <person name="Carro L."/>
            <person name="Veyisoglu A."/>
            <person name="Guven K."/>
            <person name="Schumann P."/>
            <person name="Klenk H.-P."/>
            <person name="Sahin N."/>
        </authorList>
    </citation>
    <scope>NUCLEOTIDE SEQUENCE [LARGE SCALE GENOMIC DNA]</scope>
    <source>
        <strain evidence="2 3">S1510</strain>
    </source>
</reference>
<dbReference type="Proteomes" id="UP000638560">
    <property type="component" value="Unassembled WGS sequence"/>
</dbReference>
<comment type="caution">
    <text evidence="2">The sequence shown here is derived from an EMBL/GenBank/DDBJ whole genome shotgun (WGS) entry which is preliminary data.</text>
</comment>
<dbReference type="InterPro" id="IPR011050">
    <property type="entry name" value="Pectin_lyase_fold/virulence"/>
</dbReference>